<evidence type="ECO:0000313" key="3">
    <source>
        <dbReference type="EMBL" id="MBN3314369.1"/>
    </source>
</evidence>
<keyword evidence="4" id="KW-1185">Reference proteome</keyword>
<reference evidence="3" key="1">
    <citation type="journal article" date="2021" name="Cell">
        <title>Tracing the genetic footprints of vertebrate landing in non-teleost ray-finned fishes.</title>
        <authorList>
            <person name="Bi X."/>
            <person name="Wang K."/>
            <person name="Yang L."/>
            <person name="Pan H."/>
            <person name="Jiang H."/>
            <person name="Wei Q."/>
            <person name="Fang M."/>
            <person name="Yu H."/>
            <person name="Zhu C."/>
            <person name="Cai Y."/>
            <person name="He Y."/>
            <person name="Gan X."/>
            <person name="Zeng H."/>
            <person name="Yu D."/>
            <person name="Zhu Y."/>
            <person name="Jiang H."/>
            <person name="Qiu Q."/>
            <person name="Yang H."/>
            <person name="Zhang Y.E."/>
            <person name="Wang W."/>
            <person name="Zhu M."/>
            <person name="He S."/>
            <person name="Zhang G."/>
        </authorList>
    </citation>
    <scope>NUCLEOTIDE SEQUENCE</scope>
    <source>
        <strain evidence="3">Allg_001</strain>
    </source>
</reference>
<evidence type="ECO:0000256" key="1">
    <source>
        <dbReference type="SAM" id="MobiDB-lite"/>
    </source>
</evidence>
<proteinExistence type="predicted"/>
<dbReference type="SUPFAM" id="SSF50199">
    <property type="entry name" value="Staphylococcal nuclease"/>
    <property type="match status" value="1"/>
</dbReference>
<dbReference type="InterPro" id="IPR002999">
    <property type="entry name" value="Tudor"/>
</dbReference>
<dbReference type="FunFam" id="2.30.30.140:FF:000018">
    <property type="entry name" value="Serine/threonine-protein kinase 31"/>
    <property type="match status" value="1"/>
</dbReference>
<accession>A0A8J7NI05</accession>
<gene>
    <name evidence="3" type="primary">Tdrd6</name>
    <name evidence="3" type="ORF">GTO95_0013801</name>
</gene>
<feature type="non-terminal residue" evidence="3">
    <location>
        <position position="1714"/>
    </location>
</feature>
<comment type="caution">
    <text evidence="3">The sequence shown here is derived from an EMBL/GenBank/DDBJ whole genome shotgun (WGS) entry which is preliminary data.</text>
</comment>
<feature type="domain" description="Tudor" evidence="2">
    <location>
        <begin position="545"/>
        <end position="602"/>
    </location>
</feature>
<dbReference type="PANTHER" id="PTHR22948:SF15">
    <property type="entry name" value="TUDOR DOMAIN-CONTAINING PROTEIN 6"/>
    <property type="match status" value="1"/>
</dbReference>
<dbReference type="Pfam" id="PF00567">
    <property type="entry name" value="TUDOR"/>
    <property type="match status" value="6"/>
</dbReference>
<dbReference type="Gene3D" id="2.40.50.90">
    <property type="match status" value="5"/>
</dbReference>
<dbReference type="Gene3D" id="2.30.30.140">
    <property type="match status" value="5"/>
</dbReference>
<organism evidence="3 4">
    <name type="scientific">Atractosteus spatula</name>
    <name type="common">Alligator gar</name>
    <name type="synonym">Lepisosteus spatula</name>
    <dbReference type="NCBI Taxonomy" id="7917"/>
    <lineage>
        <taxon>Eukaryota</taxon>
        <taxon>Metazoa</taxon>
        <taxon>Chordata</taxon>
        <taxon>Craniata</taxon>
        <taxon>Vertebrata</taxon>
        <taxon>Euteleostomi</taxon>
        <taxon>Actinopterygii</taxon>
        <taxon>Neopterygii</taxon>
        <taxon>Holostei</taxon>
        <taxon>Semionotiformes</taxon>
        <taxon>Lepisosteidae</taxon>
        <taxon>Atractosteus</taxon>
    </lineage>
</organism>
<dbReference type="PROSITE" id="PS50304">
    <property type="entry name" value="TUDOR"/>
    <property type="match status" value="5"/>
</dbReference>
<dbReference type="InterPro" id="IPR035437">
    <property type="entry name" value="SNase_OB-fold_sf"/>
</dbReference>
<feature type="domain" description="Tudor" evidence="2">
    <location>
        <begin position="1199"/>
        <end position="1257"/>
    </location>
</feature>
<evidence type="ECO:0000259" key="2">
    <source>
        <dbReference type="PROSITE" id="PS50304"/>
    </source>
</evidence>
<dbReference type="EMBL" id="JAAWVO010015217">
    <property type="protein sequence ID" value="MBN3314369.1"/>
    <property type="molecule type" value="Genomic_DNA"/>
</dbReference>
<dbReference type="PANTHER" id="PTHR22948">
    <property type="entry name" value="TUDOR DOMAIN CONTAINING PROTEIN"/>
    <property type="match status" value="1"/>
</dbReference>
<dbReference type="Proteomes" id="UP000736164">
    <property type="component" value="Unassembled WGS sequence"/>
</dbReference>
<dbReference type="SMART" id="SM00333">
    <property type="entry name" value="TUDOR"/>
    <property type="match status" value="6"/>
</dbReference>
<feature type="domain" description="Tudor" evidence="2">
    <location>
        <begin position="774"/>
        <end position="833"/>
    </location>
</feature>
<dbReference type="SUPFAM" id="SSF63748">
    <property type="entry name" value="Tudor/PWWP/MBT"/>
    <property type="match status" value="6"/>
</dbReference>
<evidence type="ECO:0000313" key="4">
    <source>
        <dbReference type="Proteomes" id="UP000736164"/>
    </source>
</evidence>
<protein>
    <submittedName>
        <fullName evidence="3">TDRD6 protein</fullName>
    </submittedName>
</protein>
<feature type="domain" description="Tudor" evidence="2">
    <location>
        <begin position="309"/>
        <end position="368"/>
    </location>
</feature>
<name>A0A8J7NI05_ATRSP</name>
<dbReference type="InterPro" id="IPR050621">
    <property type="entry name" value="Tudor_domain_containing"/>
</dbReference>
<feature type="non-terminal residue" evidence="3">
    <location>
        <position position="1"/>
    </location>
</feature>
<feature type="domain" description="Tudor" evidence="2">
    <location>
        <begin position="991"/>
        <end position="1047"/>
    </location>
</feature>
<feature type="region of interest" description="Disordered" evidence="1">
    <location>
        <begin position="1558"/>
        <end position="1583"/>
    </location>
</feature>
<sequence length="1714" mass="192719">LCGFCIFFTMYSIPGLPTPGSNITVHITRVNLNPLCVLVELWGSFDQESKLEYQRMRADIQFPKERFSGVEGNPGDLCLVQILETWYRARIVSRHGKDYDVFLIDEGKTLAVNFYNLAWGQKDLFLLPPEVEFCVLANILPLSPENKWSPVALEFLSSLRGRRFEGYVQDVLIPHRTFLLDIPSISKQMYEMGFAKKLSSEMFKFFVERSLKSLTGAVAIPENKLFSSDKGKDQTESTAPHRAELIQSTQVYFYPQIQAETVETVIITELVHPSRFFCQLRVFSQELKRMTKQITQHYEGRSGIGKIKSEALGSACAARGSDGKWYRSVLQQVFPCKNVVEVLHVDYGMKECVPIGSLRSLAPEFFRMPVVTYACSMLGISDQGAGWSTSQVKYLKSLLLNQVVIAKFEYQNYSEGVYYVTLYGDENVNINNLFGMREKCLLEVQKSPGEYAICKTVSPKSLASLGKRGQVDCLVPKTLVEGRQAKSAAGKLKVNASCEAVVEFVVDPSEFWIRKHEYSVEFDQLMNSISNLYDNAPEMEGIVRTPTVGLYCVAKSKDSSFYRAVVNEVLGQQVKVYFVDYGNTEIVDWHNLKVLPSKYQELPALALKCCLSGIYPKDDKWSRNAIIFFTKAVADKVLEVCVSAKLPDRYAVHLTSALADGEQSINKLLCSAGYAECWDFKKPVSKQGRVPLPGPKVQSSTEKNSHLDAAKDYSCPFKPVFKEHLFPIGSSVGVKVSHIESPNDFWCQIYKNLSSLNLMMRDIQSHCSTSPELYQPSETACIARCPENGLWYRALVIKKHSSLEVDVLYIDYGKMERVFIKDLRAINPLFLQMEGQAFRCSLYNLIQAFGHDPLNWSDAAKSGFQDFVDIADSTGLDLKCTIYAVMYDSSKVVFNVVDLETPFQSVCSLLVQKGLAQRAPLKKAPQPPFHLDTYYYSSHDIKIGGEEEVFVTYVKTVGNFYCHLGKNFDIVEQLAEKVNYLCQQLDCTGCPQTFGTVCFAKYSDGKWYRGQIKSYIPTIQVYFVDYGDTQEVDKSDLLPIPIEASELMSVPVQAVACGLSDIAADVPAYVNVWFENVVIGNSFRAVVVSKEPCGKLMVDLYDGKMQLTSKLKETFPGETSTKENISLEVHDDPSAEILPSRYKSCDISEGQTLEVYASSLVSPEYFWCQFADSDSLQIIAELADETGNSVDASAKFIEDLFPGSPCLALFKDDEHWYRAEVKSKTQDVLSIRFVDYGNEVEVDHDSVRPVPSELLEIPTQAFLCLLEGFDHSCGSWDIGAIDKFYELLADQPLEVTILKCEKPEIDEPSLFNVKVQCNGQLITDVMRNYWKGFVAGSDDEMVDLEQELPQLESTEILQHEDVIELKLAVQRTVTDFLSLQGEVEMNAEQSTSPTNIPDEYYLKYKTEVITELQEVEEVTEGALQQPNVQLNFQYEQNLESGEEKCVELAWQISASGHQETVFDEGLEFRTPTSTNGEPERGQCLLKESNEEKNEVFTNMVEDATDNACLKTEEMVCDVDADADLKLVALCDPTVELSENGTLIVNKPVQDLPYNYPLENNPDNLTEGLDQHNAGVPSSQEENGREKAAKLGLGDFKDLAMAACSIELVEDVKTFYAENQNHKPLETLSTSSLTECPSYKLGEPADESFDELLDSQEDLCFDEQLEGSDIYEEVFKQCQTDPLSTNPTDLKEAEDFPTEMEVHRVQNVEPRTEPG</sequence>